<dbReference type="STRING" id="266892.SAMN04488054_10830"/>
<dbReference type="OrthoDB" id="9805098at2"/>
<dbReference type="Pfam" id="PF05016">
    <property type="entry name" value="ParE_toxin"/>
    <property type="match status" value="1"/>
</dbReference>
<dbReference type="Proteomes" id="UP000199668">
    <property type="component" value="Unassembled WGS sequence"/>
</dbReference>
<gene>
    <name evidence="3" type="ORF">SAMN04488054_10830</name>
</gene>
<protein>
    <submittedName>
        <fullName evidence="3">mRNA interferase RelE/StbE</fullName>
    </submittedName>
</protein>
<evidence type="ECO:0000313" key="4">
    <source>
        <dbReference type="Proteomes" id="UP000199668"/>
    </source>
</evidence>
<dbReference type="InterPro" id="IPR007712">
    <property type="entry name" value="RelE/ParE_toxin"/>
</dbReference>
<organism evidence="3 4">
    <name type="scientific">Salibacterium qingdaonense</name>
    <dbReference type="NCBI Taxonomy" id="266892"/>
    <lineage>
        <taxon>Bacteria</taxon>
        <taxon>Bacillati</taxon>
        <taxon>Bacillota</taxon>
        <taxon>Bacilli</taxon>
        <taxon>Bacillales</taxon>
        <taxon>Bacillaceae</taxon>
    </lineage>
</organism>
<dbReference type="RefSeq" id="WP_090926586.1">
    <property type="nucleotide sequence ID" value="NZ_FOTY01000008.1"/>
</dbReference>
<evidence type="ECO:0000256" key="1">
    <source>
        <dbReference type="ARBA" id="ARBA00006226"/>
    </source>
</evidence>
<dbReference type="SUPFAM" id="SSF143011">
    <property type="entry name" value="RelE-like"/>
    <property type="match status" value="1"/>
</dbReference>
<comment type="similarity">
    <text evidence="1">Belongs to the RelE toxin family.</text>
</comment>
<dbReference type="EMBL" id="FOTY01000008">
    <property type="protein sequence ID" value="SFL91561.1"/>
    <property type="molecule type" value="Genomic_DNA"/>
</dbReference>
<dbReference type="Gene3D" id="3.30.2310.20">
    <property type="entry name" value="RelE-like"/>
    <property type="match status" value="1"/>
</dbReference>
<evidence type="ECO:0000256" key="2">
    <source>
        <dbReference type="ARBA" id="ARBA00022649"/>
    </source>
</evidence>
<keyword evidence="4" id="KW-1185">Reference proteome</keyword>
<dbReference type="PANTHER" id="PTHR35601">
    <property type="entry name" value="TOXIN RELE"/>
    <property type="match status" value="1"/>
</dbReference>
<keyword evidence="2" id="KW-1277">Toxin-antitoxin system</keyword>
<name>A0A1I4LKY8_9BACI</name>
<accession>A0A1I4LKY8</accession>
<proteinExistence type="inferred from homology"/>
<dbReference type="InterPro" id="IPR035093">
    <property type="entry name" value="RelE/ParE_toxin_dom_sf"/>
</dbReference>
<dbReference type="AlphaFoldDB" id="A0A1I4LKY8"/>
<dbReference type="PANTHER" id="PTHR35601:SF1">
    <property type="entry name" value="TOXIN RELE"/>
    <property type="match status" value="1"/>
</dbReference>
<sequence>MTAYQVRFEKRAQKALKKMDKYQAGIIMAWIKKNLEGTAEPRVHGKGLTANRSGEWRYRVGEYRIIAHIDDEAITILILEVGHRRDIYERGKP</sequence>
<reference evidence="3 4" key="1">
    <citation type="submission" date="2016-10" db="EMBL/GenBank/DDBJ databases">
        <authorList>
            <person name="de Groot N.N."/>
        </authorList>
    </citation>
    <scope>NUCLEOTIDE SEQUENCE [LARGE SCALE GENOMIC DNA]</scope>
    <source>
        <strain evidence="3 4">CGMCC 1.6134</strain>
    </source>
</reference>
<evidence type="ECO:0000313" key="3">
    <source>
        <dbReference type="EMBL" id="SFL91561.1"/>
    </source>
</evidence>